<feature type="compositionally biased region" description="Basic and acidic residues" evidence="1">
    <location>
        <begin position="67"/>
        <end position="76"/>
    </location>
</feature>
<evidence type="ECO:0000313" key="2">
    <source>
        <dbReference type="EMBL" id="GIY95748.1"/>
    </source>
</evidence>
<dbReference type="AlphaFoldDB" id="A0AAV4XPU3"/>
<dbReference type="EMBL" id="BPLR01000572">
    <property type="protein sequence ID" value="GIY95748.1"/>
    <property type="molecule type" value="Genomic_DNA"/>
</dbReference>
<sequence length="76" mass="8591">MTSVGLWVVLGENPAWRRMGISEPYFGVEDSSLIPTVILVSLQSLERREREERKKSLSHWGQSSGSKRSDDIIKSS</sequence>
<keyword evidence="3" id="KW-1185">Reference proteome</keyword>
<feature type="region of interest" description="Disordered" evidence="1">
    <location>
        <begin position="47"/>
        <end position="76"/>
    </location>
</feature>
<dbReference type="Proteomes" id="UP001054945">
    <property type="component" value="Unassembled WGS sequence"/>
</dbReference>
<evidence type="ECO:0000256" key="1">
    <source>
        <dbReference type="SAM" id="MobiDB-lite"/>
    </source>
</evidence>
<name>A0AAV4XPU3_CAEEX</name>
<evidence type="ECO:0000313" key="3">
    <source>
        <dbReference type="Proteomes" id="UP001054945"/>
    </source>
</evidence>
<accession>A0AAV4XPU3</accession>
<reference evidence="2 3" key="1">
    <citation type="submission" date="2021-06" db="EMBL/GenBank/DDBJ databases">
        <title>Caerostris extrusa draft genome.</title>
        <authorList>
            <person name="Kono N."/>
            <person name="Arakawa K."/>
        </authorList>
    </citation>
    <scope>NUCLEOTIDE SEQUENCE [LARGE SCALE GENOMIC DNA]</scope>
</reference>
<organism evidence="2 3">
    <name type="scientific">Caerostris extrusa</name>
    <name type="common">Bark spider</name>
    <name type="synonym">Caerostris bankana</name>
    <dbReference type="NCBI Taxonomy" id="172846"/>
    <lineage>
        <taxon>Eukaryota</taxon>
        <taxon>Metazoa</taxon>
        <taxon>Ecdysozoa</taxon>
        <taxon>Arthropoda</taxon>
        <taxon>Chelicerata</taxon>
        <taxon>Arachnida</taxon>
        <taxon>Araneae</taxon>
        <taxon>Araneomorphae</taxon>
        <taxon>Entelegynae</taxon>
        <taxon>Araneoidea</taxon>
        <taxon>Araneidae</taxon>
        <taxon>Caerostris</taxon>
    </lineage>
</organism>
<comment type="caution">
    <text evidence="2">The sequence shown here is derived from an EMBL/GenBank/DDBJ whole genome shotgun (WGS) entry which is preliminary data.</text>
</comment>
<gene>
    <name evidence="2" type="ORF">CEXT_394241</name>
</gene>
<protein>
    <submittedName>
        <fullName evidence="2">Uncharacterized protein</fullName>
    </submittedName>
</protein>
<proteinExistence type="predicted"/>